<organismHost>
    <name type="scientific">Homo sapiens</name>
    <name type="common">Human</name>
    <dbReference type="NCBI Taxonomy" id="9606"/>
</organismHost>
<evidence type="ECO:0000313" key="1">
    <source>
        <dbReference type="EMBL" id="AKG56632.1"/>
    </source>
</evidence>
<sequence length="771" mass="86290">MDATQITLVRESGHICAASIYTSWTQSGQLTQNGLSVLYYLLCKNSCGKYVPKFAEITVQQEDLCRYSRHGGSVSAATFASICRAASSAALDAWPLEPLGNADTWRCLHGTALATLRRVLGFKSFYSPVTFETDTNTGLLLKTIPDEHALNNDNTPSTGVLRANFPVAIDVSAVSACNAHTQGTSLAYARLTALKSNGDTQQQTPLDVEVITPKAYIRRKYKSTFSPPIEREGQTSDLFNLEERRLVLSGNRAIVVRVLLPCYFDCLTTDSTVTSSLSILATYKLWYAAAFGKPGVVRPIFAYLGPELNPKGEDRDYFCTVGFPGWTTLRTQTPAVESIRTATEMYMETDGLWPVTGIQAFHYLAPWGQHPPLPPRVQDLIGQIPQDTGHADATVNWDAGRISTVFKQPVQLQDRWMAKFDFSAFFPTIYCAMFPMHFRLGKIVLARMRRGMGCLKPALVSFFGGLRHILPSIYKAIIFIANEISLCVEQTALEQGFAICTYIKDGFWGIFTDLHTRNVCSDQARCSALNLAAACERAVTGLLRIQLGLNFTPAMEPVLRVEGVYTHAFTWCTTGSWLWNLQTNTPPDLVGVPWRSQAARDLKERLSGLLCTATKIRERIQENCIWDHVLYDIWAGQVVEAARKTYVDFFEHVFDRRYTPVYWSLQEQNSETKAIPASYLTYGHMQDKDYKPRQIIMVRNPNPHGPPTVVYWELLPSCACIPPIDCAAHLKPLIHTFVTIINHLLDAHNDFSSPSLKFTDDPLASYNFLFL</sequence>
<proteinExistence type="inferred from homology"/>
<reference evidence="1" key="1">
    <citation type="journal article" date="2015" name="J. Virol.">
        <title>Recombination of Globally Circulating Varicella-Zoster Virus.</title>
        <authorList>
            <person name="Norberg P."/>
            <person name="Depledge D.P."/>
            <person name="Kundu S."/>
            <person name="Atkinson C."/>
            <person name="Brown J."/>
            <person name="Haque T."/>
            <person name="Hussaini Y."/>
            <person name="MacMahon E."/>
            <person name="Molyneaux P."/>
            <person name="Papaevangelou V."/>
            <person name="Sengupta N."/>
            <person name="Koay E.S."/>
            <person name="Tang J.W."/>
            <person name="Underhill G.S."/>
            <person name="Grahn A."/>
            <person name="Studahl M."/>
            <person name="Breuer J."/>
            <person name="Bergstrom T."/>
        </authorList>
    </citation>
    <scope>NUCLEOTIDE SEQUENCE</scope>
    <source>
        <strain evidence="1">DE10-4367</strain>
    </source>
</reference>
<dbReference type="GO" id="GO:0019079">
    <property type="term" value="P:viral genome replication"/>
    <property type="evidence" value="ECO:0007669"/>
    <property type="project" value="InterPro"/>
</dbReference>
<accession>A0A0F7GJ55</accession>
<name>A0A0F7GJ55_HHV3</name>
<dbReference type="Pfam" id="PF03324">
    <property type="entry name" value="Herpes_HEPA"/>
    <property type="match status" value="1"/>
</dbReference>
<protein>
    <submittedName>
        <fullName evidence="1">ORF52</fullName>
    </submittedName>
</protein>
<dbReference type="InterPro" id="IPR004996">
    <property type="entry name" value="HSV_HEPA"/>
</dbReference>
<gene>
    <name evidence="1" type="primary">ORF52</name>
</gene>
<dbReference type="HAMAP" id="MF_04010">
    <property type="entry name" value="HSV_HEPA"/>
    <property type="match status" value="1"/>
</dbReference>
<dbReference type="EMBL" id="KP771896">
    <property type="protein sequence ID" value="AKG56632.1"/>
    <property type="molecule type" value="Genomic_DNA"/>
</dbReference>
<organism evidence="1">
    <name type="scientific">Human herpesvirus 3</name>
    <name type="common">HHV-3</name>
    <name type="synonym">Varicella-zoster virus</name>
    <dbReference type="NCBI Taxonomy" id="10335"/>
    <lineage>
        <taxon>Viruses</taxon>
        <taxon>Duplodnaviria</taxon>
        <taxon>Heunggongvirae</taxon>
        <taxon>Peploviricota</taxon>
        <taxon>Herviviricetes</taxon>
        <taxon>Herpesvirales</taxon>
        <taxon>Orthoherpesviridae</taxon>
        <taxon>Alphaherpesvirinae</taxon>
        <taxon>Varicellovirus</taxon>
        <taxon>Varicellovirus humanalpha3</taxon>
    </lineage>
</organism>